<accession>A0ABV8FAR6</accession>
<name>A0ABV8FAR6_9ACTN</name>
<comment type="similarity">
    <text evidence="1">Belongs to the AfsR/DnrI/RedD regulatory family.</text>
</comment>
<feature type="DNA-binding region" description="OmpR/PhoB-type" evidence="5">
    <location>
        <begin position="1"/>
        <end position="102"/>
    </location>
</feature>
<dbReference type="SUPFAM" id="SSF48452">
    <property type="entry name" value="TPR-like"/>
    <property type="match status" value="1"/>
</dbReference>
<dbReference type="PROSITE" id="PS51755">
    <property type="entry name" value="OMPR_PHOB"/>
    <property type="match status" value="1"/>
</dbReference>
<dbReference type="RefSeq" id="WP_386194673.1">
    <property type="nucleotide sequence ID" value="NZ_JBHSBC010000037.1"/>
</dbReference>
<dbReference type="SUPFAM" id="SSF52540">
    <property type="entry name" value="P-loop containing nucleoside triphosphate hydrolases"/>
    <property type="match status" value="1"/>
</dbReference>
<protein>
    <submittedName>
        <fullName evidence="7">BTAD domain-containing putative transcriptional regulator</fullName>
    </submittedName>
</protein>
<keyword evidence="3 5" id="KW-0238">DNA-binding</keyword>
<dbReference type="InterPro" id="IPR041664">
    <property type="entry name" value="AAA_16"/>
</dbReference>
<evidence type="ECO:0000313" key="8">
    <source>
        <dbReference type="Proteomes" id="UP001595698"/>
    </source>
</evidence>
<feature type="domain" description="OmpR/PhoB-type" evidence="6">
    <location>
        <begin position="1"/>
        <end position="102"/>
    </location>
</feature>
<sequence length="1098" mass="118156">MTTGLTFRLFGTLEVRDASDRPLGLGTRKERAVLAMLALDPGRVIPLDRLIDELWAGEAPSGATGTLQAYISHLRKVLEPGRRPRTPPSVLLTREPGYLLAVAPGQVDLTRFTAWAQDGARALARGEHTEARQTLDRALALWRGEPLGEFAELAFARPSVTRLTEIRATAVEDRFEALLALGEDAAHVPALEALTEEFPYRERSWRLLALALYRADRQADALGALRRARRRLAEDLGIDPGPRLRRLEEAVLGHAPELEAPAPTVAVRTVAPAAGEELVARSAQLRSVGERLASVRRGTGGVLLVTGEAGIGKTRLAQAAAEEAEARGFTVAWGRCLDGGAPAFWPWRQVLRECGAGSWPPGGLTGGSDPDAALFELYESVVSTLTGTGGPLLVILDDLHWADVSSLRLLGFVAGELARRPVLVLATLRPEPGEHPRQLRDTLGALAGQPETERIELTPFGAEEVSAYLRRHRVEETPGLAAALLERSGGNPFYLGELVRLRRSERGLSSALPPGARDVIGQRVARLPERTRELLGVAAVAGRDVEAGLLEAVTDVPVEEVMSLLEPAVATGLLAEVPGGLDYRFSHALVRDALCSDLSRLALARLHLRIGRCLERTPGVEPVRLAHHFAAASSVGGAARAVEHAGHAARQAVERLAYAEAVELWELALSCLPSGDEAGRCAVLTELGQARRTVGDAEGAFGDLEEAIGLALRTGDRSALVSAVTVFGGLAVWNWRPYGVVDERMIAVLEDLLAGPLTEHDRAALLGTLGMELYYGPRRAEGELHATRAVEIARSLGDPGLLARTLNNHLLVSWVPGRNAERLAVAGEMLAVPGLTRAAELVARVLRMACLLRAGDLTAWDRDLARCEELLDEVRRPELEAMVRIAETARCTLEGRWADAEALIGAFDDVRYGSSLWQGAEFRRLLTRFVCESGRGRPRLVLDELVEAAERAPMVPLRPVAVLAAVEAGRPDLARELAERWGTEVGQDWIADFLLPVWGAVSAGIGVPEPGPLYEALLPWADQLVVAGTGCVAWGSTHHVLAGLAARLGRTEAAREHARAAVATHRALGLAHWAERSQALLSELGTVERRVPPPSEMS</sequence>
<keyword evidence="8" id="KW-1185">Reference proteome</keyword>
<dbReference type="InterPro" id="IPR016032">
    <property type="entry name" value="Sig_transdc_resp-reg_C-effctor"/>
</dbReference>
<dbReference type="Pfam" id="PF13191">
    <property type="entry name" value="AAA_16"/>
    <property type="match status" value="1"/>
</dbReference>
<evidence type="ECO:0000256" key="3">
    <source>
        <dbReference type="ARBA" id="ARBA00023125"/>
    </source>
</evidence>
<dbReference type="InterPro" id="IPR001867">
    <property type="entry name" value="OmpR/PhoB-type_DNA-bd"/>
</dbReference>
<dbReference type="SMART" id="SM01043">
    <property type="entry name" value="BTAD"/>
    <property type="match status" value="1"/>
</dbReference>
<dbReference type="Gene3D" id="3.40.50.300">
    <property type="entry name" value="P-loop containing nucleotide triphosphate hydrolases"/>
    <property type="match status" value="1"/>
</dbReference>
<dbReference type="PANTHER" id="PTHR35807">
    <property type="entry name" value="TRANSCRIPTIONAL REGULATOR REDD-RELATED"/>
    <property type="match status" value="1"/>
</dbReference>
<keyword evidence="4" id="KW-0804">Transcription</keyword>
<dbReference type="CDD" id="cd15831">
    <property type="entry name" value="BTAD"/>
    <property type="match status" value="1"/>
</dbReference>
<dbReference type="Proteomes" id="UP001595698">
    <property type="component" value="Unassembled WGS sequence"/>
</dbReference>
<reference evidence="8" key="1">
    <citation type="journal article" date="2019" name="Int. J. Syst. Evol. Microbiol.">
        <title>The Global Catalogue of Microorganisms (GCM) 10K type strain sequencing project: providing services to taxonomists for standard genome sequencing and annotation.</title>
        <authorList>
            <consortium name="The Broad Institute Genomics Platform"/>
            <consortium name="The Broad Institute Genome Sequencing Center for Infectious Disease"/>
            <person name="Wu L."/>
            <person name="Ma J."/>
        </authorList>
    </citation>
    <scope>NUCLEOTIDE SEQUENCE [LARGE SCALE GENOMIC DNA]</scope>
    <source>
        <strain evidence="8">TBRC 7912</strain>
    </source>
</reference>
<dbReference type="InterPro" id="IPR051677">
    <property type="entry name" value="AfsR-DnrI-RedD_regulator"/>
</dbReference>
<dbReference type="SMART" id="SM00862">
    <property type="entry name" value="Trans_reg_C"/>
    <property type="match status" value="1"/>
</dbReference>
<proteinExistence type="inferred from homology"/>
<evidence type="ECO:0000313" key="7">
    <source>
        <dbReference type="EMBL" id="MFC3984679.1"/>
    </source>
</evidence>
<dbReference type="Gene3D" id="1.25.40.10">
    <property type="entry name" value="Tetratricopeptide repeat domain"/>
    <property type="match status" value="1"/>
</dbReference>
<keyword evidence="2" id="KW-0805">Transcription regulation</keyword>
<evidence type="ECO:0000256" key="5">
    <source>
        <dbReference type="PROSITE-ProRule" id="PRU01091"/>
    </source>
</evidence>
<dbReference type="PANTHER" id="PTHR35807:SF1">
    <property type="entry name" value="TRANSCRIPTIONAL REGULATOR REDD"/>
    <property type="match status" value="1"/>
</dbReference>
<dbReference type="InterPro" id="IPR011990">
    <property type="entry name" value="TPR-like_helical_dom_sf"/>
</dbReference>
<evidence type="ECO:0000259" key="6">
    <source>
        <dbReference type="PROSITE" id="PS51755"/>
    </source>
</evidence>
<dbReference type="Pfam" id="PF03704">
    <property type="entry name" value="BTAD"/>
    <property type="match status" value="1"/>
</dbReference>
<dbReference type="InterPro" id="IPR005158">
    <property type="entry name" value="BTAD"/>
</dbReference>
<evidence type="ECO:0000256" key="2">
    <source>
        <dbReference type="ARBA" id="ARBA00023015"/>
    </source>
</evidence>
<evidence type="ECO:0000256" key="4">
    <source>
        <dbReference type="ARBA" id="ARBA00023163"/>
    </source>
</evidence>
<dbReference type="EMBL" id="JBHSBC010000037">
    <property type="protein sequence ID" value="MFC3984679.1"/>
    <property type="molecule type" value="Genomic_DNA"/>
</dbReference>
<dbReference type="InterPro" id="IPR036388">
    <property type="entry name" value="WH-like_DNA-bd_sf"/>
</dbReference>
<gene>
    <name evidence="7" type="ORF">ACFOYY_31410</name>
</gene>
<dbReference type="SUPFAM" id="SSF46894">
    <property type="entry name" value="C-terminal effector domain of the bipartite response regulators"/>
    <property type="match status" value="1"/>
</dbReference>
<comment type="caution">
    <text evidence="7">The sequence shown here is derived from an EMBL/GenBank/DDBJ whole genome shotgun (WGS) entry which is preliminary data.</text>
</comment>
<evidence type="ECO:0000256" key="1">
    <source>
        <dbReference type="ARBA" id="ARBA00005820"/>
    </source>
</evidence>
<organism evidence="7 8">
    <name type="scientific">Streptosporangium jomthongense</name>
    <dbReference type="NCBI Taxonomy" id="1193683"/>
    <lineage>
        <taxon>Bacteria</taxon>
        <taxon>Bacillati</taxon>
        <taxon>Actinomycetota</taxon>
        <taxon>Actinomycetes</taxon>
        <taxon>Streptosporangiales</taxon>
        <taxon>Streptosporangiaceae</taxon>
        <taxon>Streptosporangium</taxon>
    </lineage>
</organism>
<dbReference type="InterPro" id="IPR027417">
    <property type="entry name" value="P-loop_NTPase"/>
</dbReference>
<dbReference type="CDD" id="cd00383">
    <property type="entry name" value="trans_reg_C"/>
    <property type="match status" value="1"/>
</dbReference>
<dbReference type="Pfam" id="PF00486">
    <property type="entry name" value="Trans_reg_C"/>
    <property type="match status" value="1"/>
</dbReference>
<dbReference type="Gene3D" id="1.10.10.10">
    <property type="entry name" value="Winged helix-like DNA-binding domain superfamily/Winged helix DNA-binding domain"/>
    <property type="match status" value="1"/>
</dbReference>